<evidence type="ECO:0008006" key="5">
    <source>
        <dbReference type="Google" id="ProtNLM"/>
    </source>
</evidence>
<dbReference type="VEuPathDB" id="CryptoDB:Vbra_15825"/>
<dbReference type="InterPro" id="IPR035965">
    <property type="entry name" value="PAS-like_dom_sf"/>
</dbReference>
<feature type="transmembrane region" description="Helical" evidence="2">
    <location>
        <begin position="251"/>
        <end position="274"/>
    </location>
</feature>
<keyword evidence="2" id="KW-0472">Membrane</keyword>
<dbReference type="SUPFAM" id="SSF55785">
    <property type="entry name" value="PYP-like sensor domain (PAS domain)"/>
    <property type="match status" value="1"/>
</dbReference>
<proteinExistence type="predicted"/>
<sequence length="791" mass="88229">MKEASMQSASPPPLATAIDMVLPPSTWAYCSRFSRTLRTQWTQIGCESEWACLPWARVRFKDQQLEKQYLKLKREDTRETAKLLGVIVSLAIIGFAIALAIQLQTNVWTNVGLEAFWPRIGTPLVMSIVVVFYGLFHKQIVRWYLCMAMTKGDHSDLWTGSPDGRSASRLVATLDDVLQPYYRVEWYVLYGFFLATSVAVSSQVHFIGKLRDMFGSSQLMAWKEAEHPEVPGIIILKPEFEHYVAAEFQNVAVAALAFMIFKCDSFATSWLILVHQVLRYVANYVFGSPIYTCFYPIVGILMIAASRQVEYFYRSALFQTDKVAREKGQRRRLLESFAYMVDIAAWEWDSAGNVQTDFYQTRVIEALTGRSRGSEHPGAFPRRALEQALVPDMAKSEKSVASTAFKYPSHPLSRLKLAAPPSLTGVSSTGYSVHKDKTAVSRTVTPPISKDLSETRAPSKDDNSGPPSSSTESGGNTTPVASVPSGNSRMAQYVASPKKQGGVAVVGQAEGVAEDVAISVPPVPVASFVDDGVRDKRLSGFWTQHVVGADRVKIEEAIIRCADHGDPYEMEIMYERADGEVRFFRCGGRRSSPTSTVVYGYIQDVTDRKRTTAYLEQRVHLLDRLADATLDASIIADVQEEIVLESSELLNLWAGESLEGMPMSPLFNSWTLNWLKGDLSTHPPELNVSVIITNPNSTQQQCKAEMVILVDADDPARVFIGLKHVRSCVPPYTPLRKHQHLTPVGRATRTHSNRGRSSRARLVLTDHTMQHPQQPPTLIGYMTGWLRWMAS</sequence>
<dbReference type="InParanoid" id="A0A0G4FN40"/>
<evidence type="ECO:0000313" key="4">
    <source>
        <dbReference type="Proteomes" id="UP000041254"/>
    </source>
</evidence>
<reference evidence="3 4" key="1">
    <citation type="submission" date="2014-11" db="EMBL/GenBank/DDBJ databases">
        <authorList>
            <person name="Zhu J."/>
            <person name="Qi W."/>
            <person name="Song R."/>
        </authorList>
    </citation>
    <scope>NUCLEOTIDE SEQUENCE [LARGE SCALE GENOMIC DNA]</scope>
</reference>
<evidence type="ECO:0000256" key="2">
    <source>
        <dbReference type="SAM" id="Phobius"/>
    </source>
</evidence>
<protein>
    <recommendedName>
        <fullName evidence="5">PAC domain-containing protein</fullName>
    </recommendedName>
</protein>
<evidence type="ECO:0000256" key="1">
    <source>
        <dbReference type="SAM" id="MobiDB-lite"/>
    </source>
</evidence>
<dbReference type="EMBL" id="CDMY01000466">
    <property type="protein sequence ID" value="CEM15600.1"/>
    <property type="molecule type" value="Genomic_DNA"/>
</dbReference>
<dbReference type="Gene3D" id="3.30.450.20">
    <property type="entry name" value="PAS domain"/>
    <property type="match status" value="1"/>
</dbReference>
<organism evidence="3 4">
    <name type="scientific">Vitrella brassicaformis (strain CCMP3155)</name>
    <dbReference type="NCBI Taxonomy" id="1169540"/>
    <lineage>
        <taxon>Eukaryota</taxon>
        <taxon>Sar</taxon>
        <taxon>Alveolata</taxon>
        <taxon>Colpodellida</taxon>
        <taxon>Vitrellaceae</taxon>
        <taxon>Vitrella</taxon>
    </lineage>
</organism>
<name>A0A0G4FN40_VITBC</name>
<evidence type="ECO:0000313" key="3">
    <source>
        <dbReference type="EMBL" id="CEM15600.1"/>
    </source>
</evidence>
<dbReference type="Proteomes" id="UP000041254">
    <property type="component" value="Unassembled WGS sequence"/>
</dbReference>
<feature type="compositionally biased region" description="Basic and acidic residues" evidence="1">
    <location>
        <begin position="451"/>
        <end position="463"/>
    </location>
</feature>
<feature type="transmembrane region" description="Helical" evidence="2">
    <location>
        <begin position="116"/>
        <end position="136"/>
    </location>
</feature>
<dbReference type="AlphaFoldDB" id="A0A0G4FN40"/>
<keyword evidence="2" id="KW-1133">Transmembrane helix</keyword>
<feature type="transmembrane region" description="Helical" evidence="2">
    <location>
        <begin position="187"/>
        <end position="207"/>
    </location>
</feature>
<dbReference type="PhylomeDB" id="A0A0G4FN40"/>
<keyword evidence="2" id="KW-0812">Transmembrane</keyword>
<gene>
    <name evidence="3" type="ORF">Vbra_15825</name>
</gene>
<feature type="transmembrane region" description="Helical" evidence="2">
    <location>
        <begin position="83"/>
        <end position="104"/>
    </location>
</feature>
<feature type="compositionally biased region" description="Low complexity" evidence="1">
    <location>
        <begin position="464"/>
        <end position="479"/>
    </location>
</feature>
<feature type="transmembrane region" description="Helical" evidence="2">
    <location>
        <begin position="281"/>
        <end position="305"/>
    </location>
</feature>
<keyword evidence="4" id="KW-1185">Reference proteome</keyword>
<accession>A0A0G4FN40</accession>
<feature type="region of interest" description="Disordered" evidence="1">
    <location>
        <begin position="437"/>
        <end position="485"/>
    </location>
</feature>